<dbReference type="Proteomes" id="UP000244912">
    <property type="component" value="Unassembled WGS sequence"/>
</dbReference>
<accession>A0A2R8BZF4</accession>
<dbReference type="AlphaFoldDB" id="A0A2R8BZF4"/>
<dbReference type="EMBL" id="ONZF01000009">
    <property type="protein sequence ID" value="SPJ25538.1"/>
    <property type="molecule type" value="Genomic_DNA"/>
</dbReference>
<evidence type="ECO:0008006" key="3">
    <source>
        <dbReference type="Google" id="ProtNLM"/>
    </source>
</evidence>
<name>A0A2R8BZF4_9RHOB</name>
<evidence type="ECO:0000313" key="1">
    <source>
        <dbReference type="EMBL" id="SPJ25538.1"/>
    </source>
</evidence>
<protein>
    <recommendedName>
        <fullName evidence="3">Lasso RiPP family leader peptide-containing protein</fullName>
    </recommendedName>
</protein>
<evidence type="ECO:0000313" key="2">
    <source>
        <dbReference type="Proteomes" id="UP000244912"/>
    </source>
</evidence>
<gene>
    <name evidence="1" type="ORF">PAA8504_03389</name>
</gene>
<reference evidence="1 2" key="1">
    <citation type="submission" date="2018-03" db="EMBL/GenBank/DDBJ databases">
        <authorList>
            <person name="Keele B.F."/>
        </authorList>
    </citation>
    <scope>NUCLEOTIDE SEQUENCE [LARGE SCALE GENOMIC DNA]</scope>
    <source>
        <strain evidence="1 2">CECT 8504</strain>
    </source>
</reference>
<keyword evidence="2" id="KW-1185">Reference proteome</keyword>
<organism evidence="1 2">
    <name type="scientific">Palleronia abyssalis</name>
    <dbReference type="NCBI Taxonomy" id="1501240"/>
    <lineage>
        <taxon>Bacteria</taxon>
        <taxon>Pseudomonadati</taxon>
        <taxon>Pseudomonadota</taxon>
        <taxon>Alphaproteobacteria</taxon>
        <taxon>Rhodobacterales</taxon>
        <taxon>Roseobacteraceae</taxon>
        <taxon>Palleronia</taxon>
    </lineage>
</organism>
<dbReference type="OrthoDB" id="9804233at2"/>
<dbReference type="RefSeq" id="WP_108895333.1">
    <property type="nucleotide sequence ID" value="NZ_ONZF01000009.1"/>
</dbReference>
<sequence>MMKTYTAPQLKFEGKLEALTHGQSSGTRIDAAFGAGTLVSELTFS</sequence>
<proteinExistence type="predicted"/>